<comment type="caution">
    <text evidence="1">The sequence shown here is derived from an EMBL/GenBank/DDBJ whole genome shotgun (WGS) entry which is preliminary data.</text>
</comment>
<evidence type="ECO:0000313" key="1">
    <source>
        <dbReference type="EMBL" id="EJW77981.1"/>
    </source>
</evidence>
<sequence length="107" mass="11989">QLLSMIIERKGTSFKMQCGKVINDKVEHLLTLTTNLPIKIQILSTYLSAKSKRIGEQVCSHKQGSIHTAIAEFIANPIPVNRLKKAFIMLYMTTISISPNKRVPPNV</sequence>
<accession>J9E6Q7</accession>
<proteinExistence type="predicted"/>
<dbReference type="Proteomes" id="UP000004810">
    <property type="component" value="Unassembled WGS sequence"/>
</dbReference>
<organism evidence="1 2">
    <name type="scientific">Wuchereria bancrofti</name>
    <dbReference type="NCBI Taxonomy" id="6293"/>
    <lineage>
        <taxon>Eukaryota</taxon>
        <taxon>Metazoa</taxon>
        <taxon>Ecdysozoa</taxon>
        <taxon>Nematoda</taxon>
        <taxon>Chromadorea</taxon>
        <taxon>Rhabditida</taxon>
        <taxon>Spirurina</taxon>
        <taxon>Spiruromorpha</taxon>
        <taxon>Filarioidea</taxon>
        <taxon>Onchocercidae</taxon>
        <taxon>Wuchereria</taxon>
    </lineage>
</organism>
<name>J9E6Q7_WUCBA</name>
<reference evidence="2" key="1">
    <citation type="submission" date="2012-08" db="EMBL/GenBank/DDBJ databases">
        <title>The Genome Sequence of Wuchereria bancrofti.</title>
        <authorList>
            <person name="Nutman T.B."/>
            <person name="Fink D.L."/>
            <person name="Russ C."/>
            <person name="Young S."/>
            <person name="Zeng Q."/>
            <person name="Koehrsen M."/>
            <person name="Alvarado L."/>
            <person name="Berlin A."/>
            <person name="Chapman S.B."/>
            <person name="Chen Z."/>
            <person name="Freedman E."/>
            <person name="Gellesch M."/>
            <person name="Goldberg J."/>
            <person name="Griggs A."/>
            <person name="Gujja S."/>
            <person name="Heilman E.R."/>
            <person name="Heiman D."/>
            <person name="Hepburn T."/>
            <person name="Howarth C."/>
            <person name="Jen D."/>
            <person name="Larson L."/>
            <person name="Lewis B."/>
            <person name="Mehta T."/>
            <person name="Park D."/>
            <person name="Pearson M."/>
            <person name="Roberts A."/>
            <person name="Saif S."/>
            <person name="Shea T."/>
            <person name="Shenoy N."/>
            <person name="Sisk P."/>
            <person name="Stolte C."/>
            <person name="Sykes S."/>
            <person name="Walk T."/>
            <person name="White J."/>
            <person name="Yandava C."/>
            <person name="Haas B."/>
            <person name="Henn M.R."/>
            <person name="Nusbaum C."/>
            <person name="Birren B."/>
        </authorList>
    </citation>
    <scope>NUCLEOTIDE SEQUENCE [LARGE SCALE GENOMIC DNA]</scope>
    <source>
        <strain evidence="2">NA</strain>
    </source>
</reference>
<dbReference type="EMBL" id="ADBV01007119">
    <property type="protein sequence ID" value="EJW77981.1"/>
    <property type="molecule type" value="Genomic_DNA"/>
</dbReference>
<gene>
    <name evidence="1" type="ORF">WUBG_11109</name>
</gene>
<feature type="non-terminal residue" evidence="1">
    <location>
        <position position="1"/>
    </location>
</feature>
<evidence type="ECO:0000313" key="2">
    <source>
        <dbReference type="Proteomes" id="UP000004810"/>
    </source>
</evidence>
<dbReference type="AlphaFoldDB" id="J9E6Q7"/>
<protein>
    <submittedName>
        <fullName evidence="1">Uncharacterized protein</fullName>
    </submittedName>
</protein>